<organism evidence="3 4">
    <name type="scientific">Cloeon dipterum</name>
    <dbReference type="NCBI Taxonomy" id="197152"/>
    <lineage>
        <taxon>Eukaryota</taxon>
        <taxon>Metazoa</taxon>
        <taxon>Ecdysozoa</taxon>
        <taxon>Arthropoda</taxon>
        <taxon>Hexapoda</taxon>
        <taxon>Insecta</taxon>
        <taxon>Pterygota</taxon>
        <taxon>Palaeoptera</taxon>
        <taxon>Ephemeroptera</taxon>
        <taxon>Pisciforma</taxon>
        <taxon>Baetidae</taxon>
        <taxon>Cloeon</taxon>
    </lineage>
</organism>
<evidence type="ECO:0000256" key="1">
    <source>
        <dbReference type="SAM" id="MobiDB-lite"/>
    </source>
</evidence>
<name>A0A8S1E4J2_9INSE</name>
<comment type="caution">
    <text evidence="3">The sequence shown here is derived from an EMBL/GenBank/DDBJ whole genome shotgun (WGS) entry which is preliminary data.</text>
</comment>
<evidence type="ECO:0000313" key="3">
    <source>
        <dbReference type="EMBL" id="CAB3387132.1"/>
    </source>
</evidence>
<proteinExistence type="predicted"/>
<gene>
    <name evidence="3" type="ORF">CLODIP_2_CD02665</name>
</gene>
<reference evidence="3 4" key="1">
    <citation type="submission" date="2020-04" db="EMBL/GenBank/DDBJ databases">
        <authorList>
            <person name="Alioto T."/>
            <person name="Alioto T."/>
            <person name="Gomez Garrido J."/>
        </authorList>
    </citation>
    <scope>NUCLEOTIDE SEQUENCE [LARGE SCALE GENOMIC DNA]</scope>
</reference>
<sequence>MKRETHRASLLYGLAISVEFSVRSTKHERITSVAQSGTEEKAPPLCALLLCHQNQYPACRWFENFALIMKSTKFALFCIILCFLAQSDTKKGSTKKLVVDRNSLSTGVKSKGKIISVTAPLDRKIIIKTTSTRRSYIIKCCGHKKCLKSNKNRNGTSKHKSWRTMFNSPSLKKIKIGNKKYKFPFGKATFSDAKKICEKDQMEIASLDSPMEVEKISEYLQYINLSDEPVFASLIEEGAKLLSNWGAESPPGGPGDCLVQKGGKFFNGSCQAKNNFICEDPKENEGSESLSPIEDAFLNFINGKNMLIPENQASIPEAKDICQDKGLELMSLSSLVELGPVQDFIKEFDIPTKTILTSMEKVTDGGTDWLGDLASAFLPPKDPSKDGDCLGLSAVGLEGISCDTVSNFVCQVPDPPGPKLRKTTVKQATTKSNEKICKKDQMEIASLDSPSEAADISDYLQYIDLLKEPVFSSFSSLIEEGAKLLSNWGSDNPPGGPGDCLVQQDDQYFNSSCDTKNHFICEDPIEEDSSTMGISSLTSIEDAVLNFVGGKNVLIPNNLATIPEAKTICKSKGLELMSLNSIAQLEPVKGLVKNLGLSSSTLLTAMTKLNTGSSNLLGDLASAILPPKDPSKDGDCLGLSALGLKGISCDTVSNFVCQVPDQPGMTTRPLKKTTTKPMADSIQFTFQQKGQDRSETVQVSRRDGNFP</sequence>
<evidence type="ECO:0000313" key="4">
    <source>
        <dbReference type="Proteomes" id="UP000494165"/>
    </source>
</evidence>
<keyword evidence="4" id="KW-1185">Reference proteome</keyword>
<dbReference type="InterPro" id="IPR016186">
    <property type="entry name" value="C-type_lectin-like/link_sf"/>
</dbReference>
<dbReference type="InterPro" id="IPR016187">
    <property type="entry name" value="CTDL_fold"/>
</dbReference>
<dbReference type="AlphaFoldDB" id="A0A8S1E4J2"/>
<feature type="domain" description="C-type lectin" evidence="2">
    <location>
        <begin position="176"/>
        <end position="279"/>
    </location>
</feature>
<dbReference type="Proteomes" id="UP000494165">
    <property type="component" value="Unassembled WGS sequence"/>
</dbReference>
<dbReference type="SUPFAM" id="SSF56436">
    <property type="entry name" value="C-type lectin-like"/>
    <property type="match status" value="4"/>
</dbReference>
<dbReference type="SMART" id="SM00034">
    <property type="entry name" value="CLECT"/>
    <property type="match status" value="2"/>
</dbReference>
<dbReference type="OrthoDB" id="6340082at2759"/>
<dbReference type="Gene3D" id="3.10.100.10">
    <property type="entry name" value="Mannose-Binding Protein A, subunit A"/>
    <property type="match status" value="4"/>
</dbReference>
<feature type="compositionally biased region" description="Basic and acidic residues" evidence="1">
    <location>
        <begin position="690"/>
        <end position="707"/>
    </location>
</feature>
<dbReference type="EMBL" id="CADEPI010000540">
    <property type="protein sequence ID" value="CAB3387132.1"/>
    <property type="molecule type" value="Genomic_DNA"/>
</dbReference>
<dbReference type="PANTHER" id="PTHR45784:SF3">
    <property type="entry name" value="C-TYPE LECTIN DOMAIN FAMILY 4 MEMBER K-LIKE-RELATED"/>
    <property type="match status" value="1"/>
</dbReference>
<protein>
    <recommendedName>
        <fullName evidence="2">C-type lectin domain-containing protein</fullName>
    </recommendedName>
</protein>
<dbReference type="CDD" id="cd00037">
    <property type="entry name" value="CLECT"/>
    <property type="match status" value="2"/>
</dbReference>
<dbReference type="PROSITE" id="PS50041">
    <property type="entry name" value="C_TYPE_LECTIN_2"/>
    <property type="match status" value="1"/>
</dbReference>
<accession>A0A8S1E4J2</accession>
<evidence type="ECO:0000259" key="2">
    <source>
        <dbReference type="PROSITE" id="PS50041"/>
    </source>
</evidence>
<dbReference type="InterPro" id="IPR001304">
    <property type="entry name" value="C-type_lectin-like"/>
</dbReference>
<feature type="region of interest" description="Disordered" evidence="1">
    <location>
        <begin position="686"/>
        <end position="707"/>
    </location>
</feature>
<dbReference type="PANTHER" id="PTHR45784">
    <property type="entry name" value="C-TYPE LECTIN DOMAIN FAMILY 20 MEMBER A-RELATED"/>
    <property type="match status" value="1"/>
</dbReference>